<dbReference type="PANTHER" id="PTHR22791">
    <property type="entry name" value="RING-TYPE DOMAIN-CONTAINING PROTEIN"/>
    <property type="match status" value="1"/>
</dbReference>
<dbReference type="AlphaFoldDB" id="A0A9C6XDS2"/>
<dbReference type="InterPro" id="IPR051435">
    <property type="entry name" value="RING_finger_E3_ubiq-ligases"/>
</dbReference>
<dbReference type="InterPro" id="IPR013083">
    <property type="entry name" value="Znf_RING/FYVE/PHD"/>
</dbReference>
<organism evidence="6 7">
    <name type="scientific">Frankliniella occidentalis</name>
    <name type="common">Western flower thrips</name>
    <name type="synonym">Euthrips occidentalis</name>
    <dbReference type="NCBI Taxonomy" id="133901"/>
    <lineage>
        <taxon>Eukaryota</taxon>
        <taxon>Metazoa</taxon>
        <taxon>Ecdysozoa</taxon>
        <taxon>Arthropoda</taxon>
        <taxon>Hexapoda</taxon>
        <taxon>Insecta</taxon>
        <taxon>Pterygota</taxon>
        <taxon>Neoptera</taxon>
        <taxon>Paraneoptera</taxon>
        <taxon>Thysanoptera</taxon>
        <taxon>Terebrantia</taxon>
        <taxon>Thripoidea</taxon>
        <taxon>Thripidae</taxon>
        <taxon>Frankliniella</taxon>
    </lineage>
</organism>
<dbReference type="GO" id="GO:0008270">
    <property type="term" value="F:zinc ion binding"/>
    <property type="evidence" value="ECO:0007669"/>
    <property type="project" value="UniProtKB-KW"/>
</dbReference>
<dbReference type="GO" id="GO:0016567">
    <property type="term" value="P:protein ubiquitination"/>
    <property type="evidence" value="ECO:0007669"/>
    <property type="project" value="TreeGrafter"/>
</dbReference>
<evidence type="ECO:0000313" key="7">
    <source>
        <dbReference type="RefSeq" id="XP_052133654.1"/>
    </source>
</evidence>
<dbReference type="Pfam" id="PF13445">
    <property type="entry name" value="zf-RING_UBOX"/>
    <property type="match status" value="1"/>
</dbReference>
<dbReference type="Gene3D" id="3.30.40.10">
    <property type="entry name" value="Zinc/RING finger domain, C3HC4 (zinc finger)"/>
    <property type="match status" value="1"/>
</dbReference>
<protein>
    <submittedName>
        <fullName evidence="7">Roquin-2-like</fullName>
    </submittedName>
</protein>
<dbReference type="PROSITE" id="PS50089">
    <property type="entry name" value="ZF_RING_2"/>
    <property type="match status" value="1"/>
</dbReference>
<dbReference type="RefSeq" id="XP_052133654.1">
    <property type="nucleotide sequence ID" value="XM_052277694.1"/>
</dbReference>
<feature type="domain" description="RING-type" evidence="5">
    <location>
        <begin position="12"/>
        <end position="53"/>
    </location>
</feature>
<keyword evidence="3" id="KW-0862">Zinc</keyword>
<dbReference type="PROSITE" id="PS00518">
    <property type="entry name" value="ZF_RING_1"/>
    <property type="match status" value="1"/>
</dbReference>
<dbReference type="KEGG" id="foc:127752384"/>
<evidence type="ECO:0000256" key="4">
    <source>
        <dbReference type="PROSITE-ProRule" id="PRU00175"/>
    </source>
</evidence>
<evidence type="ECO:0000256" key="3">
    <source>
        <dbReference type="ARBA" id="ARBA00022833"/>
    </source>
</evidence>
<dbReference type="SMART" id="SM00184">
    <property type="entry name" value="RING"/>
    <property type="match status" value="1"/>
</dbReference>
<keyword evidence="1" id="KW-0479">Metal-binding</keyword>
<proteinExistence type="predicted"/>
<dbReference type="OrthoDB" id="654191at2759"/>
<evidence type="ECO:0000313" key="6">
    <source>
        <dbReference type="Proteomes" id="UP000504606"/>
    </source>
</evidence>
<accession>A0A9C6XDS2</accession>
<dbReference type="InterPro" id="IPR027370">
    <property type="entry name" value="Znf-RING_euk"/>
</dbReference>
<dbReference type="GeneID" id="127752384"/>
<dbReference type="InterPro" id="IPR001841">
    <property type="entry name" value="Znf_RING"/>
</dbReference>
<dbReference type="PANTHER" id="PTHR22791:SF34">
    <property type="entry name" value="RING-TYPE DOMAIN-CONTAINING PROTEIN"/>
    <property type="match status" value="1"/>
</dbReference>
<keyword evidence="2 4" id="KW-0863">Zinc-finger</keyword>
<reference evidence="7" key="1">
    <citation type="submission" date="2025-08" db="UniProtKB">
        <authorList>
            <consortium name="RefSeq"/>
        </authorList>
    </citation>
    <scope>IDENTIFICATION</scope>
    <source>
        <tissue evidence="7">Whole organism</tissue>
    </source>
</reference>
<name>A0A9C6XDS2_FRAOC</name>
<dbReference type="InterPro" id="IPR017907">
    <property type="entry name" value="Znf_RING_CS"/>
</dbReference>
<dbReference type="Proteomes" id="UP000504606">
    <property type="component" value="Unplaced"/>
</dbReference>
<evidence type="ECO:0000256" key="2">
    <source>
        <dbReference type="ARBA" id="ARBA00022771"/>
    </source>
</evidence>
<sequence length="229" mass="25716">MSRRSIDVELLCDICSQNFDLTLCRPKVLPCGHTICKRCLHNPALEKKCPTCRKDLTVGPEDHPDNVFIIRMIESDASPPCKVPRKENAKLQQLQRGLDLGRNLVQQLQQMVPMAVAALNRQMESWAAQVRQLEEAVEREAAGGEEANSQELTTEQLELMAKLEDSVRLLTNDKCSVVAEGGECTWRASVQPGQFDNILHLLLLQLRADGPLEKVRISKACHDGCWCFQ</sequence>
<keyword evidence="6" id="KW-1185">Reference proteome</keyword>
<dbReference type="GO" id="GO:0061630">
    <property type="term" value="F:ubiquitin protein ligase activity"/>
    <property type="evidence" value="ECO:0007669"/>
    <property type="project" value="TreeGrafter"/>
</dbReference>
<dbReference type="SUPFAM" id="SSF57850">
    <property type="entry name" value="RING/U-box"/>
    <property type="match status" value="1"/>
</dbReference>
<evidence type="ECO:0000259" key="5">
    <source>
        <dbReference type="PROSITE" id="PS50089"/>
    </source>
</evidence>
<gene>
    <name evidence="7" type="primary">LOC127752384</name>
</gene>
<evidence type="ECO:0000256" key="1">
    <source>
        <dbReference type="ARBA" id="ARBA00022723"/>
    </source>
</evidence>